<dbReference type="PANTHER" id="PTHR14136:SF17">
    <property type="entry name" value="BTB_POZ DOMAIN-CONTAINING PROTEIN KCTD9"/>
    <property type="match status" value="1"/>
</dbReference>
<dbReference type="PANTHER" id="PTHR14136">
    <property type="entry name" value="BTB_POZ DOMAIN-CONTAINING PROTEIN KCTD9"/>
    <property type="match status" value="1"/>
</dbReference>
<organism evidence="3 4">
    <name type="scientific">Streptomyces davaonensis (strain DSM 101723 / JCM 4913 / KCC S-0913 / 768)</name>
    <dbReference type="NCBI Taxonomy" id="1214101"/>
    <lineage>
        <taxon>Bacteria</taxon>
        <taxon>Bacillati</taxon>
        <taxon>Actinomycetota</taxon>
        <taxon>Actinomycetes</taxon>
        <taxon>Kitasatosporales</taxon>
        <taxon>Streptomycetaceae</taxon>
        <taxon>Streptomyces</taxon>
    </lineage>
</organism>
<keyword evidence="2" id="KW-0812">Transmembrane</keyword>
<keyword evidence="4" id="KW-1185">Reference proteome</keyword>
<dbReference type="Pfam" id="PF00805">
    <property type="entry name" value="Pentapeptide"/>
    <property type="match status" value="2"/>
</dbReference>
<dbReference type="AlphaFoldDB" id="K4QSP3"/>
<name>K4QSP3_STRDJ</name>
<dbReference type="EMBL" id="HE971709">
    <property type="protein sequence ID" value="CCK25001.1"/>
    <property type="molecule type" value="Genomic_DNA"/>
</dbReference>
<dbReference type="InterPro" id="IPR051082">
    <property type="entry name" value="Pentapeptide-BTB/POZ_domain"/>
</dbReference>
<dbReference type="Proteomes" id="UP000008043">
    <property type="component" value="Chromosome"/>
</dbReference>
<feature type="compositionally biased region" description="Basic residues" evidence="1">
    <location>
        <begin position="18"/>
        <end position="31"/>
    </location>
</feature>
<dbReference type="Gene3D" id="2.160.20.80">
    <property type="entry name" value="E3 ubiquitin-protein ligase SopA"/>
    <property type="match status" value="1"/>
</dbReference>
<accession>K4QSP3</accession>
<dbReference type="KEGG" id="sdv:BN159_0622"/>
<keyword evidence="2" id="KW-1133">Transmembrane helix</keyword>
<evidence type="ECO:0000313" key="4">
    <source>
        <dbReference type="Proteomes" id="UP000008043"/>
    </source>
</evidence>
<feature type="region of interest" description="Disordered" evidence="1">
    <location>
        <begin position="18"/>
        <end position="40"/>
    </location>
</feature>
<evidence type="ECO:0000256" key="2">
    <source>
        <dbReference type="SAM" id="Phobius"/>
    </source>
</evidence>
<gene>
    <name evidence="3" type="ORF">BN159_0622</name>
</gene>
<protein>
    <submittedName>
        <fullName evidence="3">Pentapeptide repeat-containing protein</fullName>
    </submittedName>
</protein>
<sequence>MARMTRLSNLAQLRRISHRGARHGSQRRAGRPRTGDHTEGSRLQWAALAAASLPGIAALAALLFTWVSVQQSGEQLRIAERGQVTGRFNAAIGNLSSSAVDVRLGGIYGLERLMRDSPHDHPTVVTLLTAYVREHTHGQAGGSADARPAADVQAAMTVLANRDPTRDGRGDFNLRNVRLRNLSYMGMWDRARQRVIGINFREADFSDADLRSADLELAHLAGAIMARTSLQEATLNQAELTDTDLTDANLNQSHLARADLRRIQAARAHFDETDLTSAVLEDARLQRASLVRASLPHAILRGADLRGVDLRDADFTDADLTGADFRGAKNLLTAEFKGAVRKGTRGLPP</sequence>
<dbReference type="eggNOG" id="COG1357">
    <property type="taxonomic scope" value="Bacteria"/>
</dbReference>
<dbReference type="InterPro" id="IPR001646">
    <property type="entry name" value="5peptide_repeat"/>
</dbReference>
<keyword evidence="2" id="KW-0472">Membrane</keyword>
<dbReference type="PATRIC" id="fig|1214101.3.peg.630"/>
<evidence type="ECO:0000313" key="3">
    <source>
        <dbReference type="EMBL" id="CCK25001.1"/>
    </source>
</evidence>
<proteinExistence type="predicted"/>
<dbReference type="STRING" id="1214101.BN159_0622"/>
<dbReference type="SUPFAM" id="SSF141571">
    <property type="entry name" value="Pentapeptide repeat-like"/>
    <property type="match status" value="1"/>
</dbReference>
<reference evidence="3 4" key="1">
    <citation type="journal article" date="2012" name="J. Bacteriol.">
        <title>Genome sequence of the bacterium Streptomyces davawensis JCM 4913 and heterologous production of the unique antibiotic roseoflavin.</title>
        <authorList>
            <person name="Jankowitsch F."/>
            <person name="Schwarz J."/>
            <person name="Ruckert C."/>
            <person name="Gust B."/>
            <person name="Szczepanowski R."/>
            <person name="Blom J."/>
            <person name="Pelzer S."/>
            <person name="Kalinowski J."/>
            <person name="Mack M."/>
        </authorList>
    </citation>
    <scope>NUCLEOTIDE SEQUENCE [LARGE SCALE GENOMIC DNA]</scope>
    <source>
        <strain evidence="4">DSM 101723 / JCM 4913 / KCC S-0913 / 768</strain>
    </source>
</reference>
<feature type="transmembrane region" description="Helical" evidence="2">
    <location>
        <begin position="45"/>
        <end position="67"/>
    </location>
</feature>
<dbReference type="HOGENOM" id="CLU_033401_0_2_11"/>
<evidence type="ECO:0000256" key="1">
    <source>
        <dbReference type="SAM" id="MobiDB-lite"/>
    </source>
</evidence>